<dbReference type="AlphaFoldDB" id="A8MEN3"/>
<keyword evidence="2" id="KW-1185">Reference proteome</keyword>
<organism evidence="1 2">
    <name type="scientific">Alkaliphilus oremlandii (strain OhILAs)</name>
    <name type="common">Clostridium oremlandii (strain OhILAs)</name>
    <dbReference type="NCBI Taxonomy" id="350688"/>
    <lineage>
        <taxon>Bacteria</taxon>
        <taxon>Bacillati</taxon>
        <taxon>Bacillota</taxon>
        <taxon>Clostridia</taxon>
        <taxon>Peptostreptococcales</taxon>
        <taxon>Natronincolaceae</taxon>
        <taxon>Alkaliphilus</taxon>
    </lineage>
</organism>
<dbReference type="KEGG" id="aoe:Clos_0811"/>
<dbReference type="HOGENOM" id="CLU_777795_0_0_9"/>
<proteinExistence type="predicted"/>
<evidence type="ECO:0000313" key="1">
    <source>
        <dbReference type="EMBL" id="ABW18362.1"/>
    </source>
</evidence>
<gene>
    <name evidence="1" type="ordered locus">Clos_0811</name>
</gene>
<dbReference type="OrthoDB" id="2080013at2"/>
<dbReference type="EMBL" id="CP000853">
    <property type="protein sequence ID" value="ABW18362.1"/>
    <property type="molecule type" value="Genomic_DNA"/>
</dbReference>
<dbReference type="eggNOG" id="ENOG5030NUK">
    <property type="taxonomic scope" value="Bacteria"/>
</dbReference>
<name>A8MEN3_ALKOO</name>
<reference evidence="2" key="1">
    <citation type="submission" date="2007-10" db="EMBL/GenBank/DDBJ databases">
        <title>Complete genome of Alkaliphilus oremlandii OhILAs.</title>
        <authorList>
            <person name="Copeland A."/>
            <person name="Lucas S."/>
            <person name="Lapidus A."/>
            <person name="Barry K."/>
            <person name="Detter J.C."/>
            <person name="Glavina del Rio T."/>
            <person name="Hammon N."/>
            <person name="Israni S."/>
            <person name="Dalin E."/>
            <person name="Tice H."/>
            <person name="Pitluck S."/>
            <person name="Chain P."/>
            <person name="Malfatti S."/>
            <person name="Shin M."/>
            <person name="Vergez L."/>
            <person name="Schmutz J."/>
            <person name="Larimer F."/>
            <person name="Land M."/>
            <person name="Hauser L."/>
            <person name="Kyrpides N."/>
            <person name="Mikhailova N."/>
            <person name="Stolz J.F."/>
            <person name="Dawson A."/>
            <person name="Fisher E."/>
            <person name="Crable B."/>
            <person name="Perera E."/>
            <person name="Lisak J."/>
            <person name="Ranganathan M."/>
            <person name="Basu P."/>
            <person name="Richardson P."/>
        </authorList>
    </citation>
    <scope>NUCLEOTIDE SEQUENCE [LARGE SCALE GENOMIC DNA]</scope>
    <source>
        <strain evidence="2">OhILAs</strain>
    </source>
</reference>
<dbReference type="STRING" id="350688.Clos_0811"/>
<evidence type="ECO:0000313" key="2">
    <source>
        <dbReference type="Proteomes" id="UP000000269"/>
    </source>
</evidence>
<protein>
    <submittedName>
        <fullName evidence="1">Uncharacterized protein</fullName>
    </submittedName>
</protein>
<accession>A8MEN3</accession>
<sequence length="353" mass="41667">MVDTILHLIENGDEIIRFRTVNEVLNIYNDEKLNELYRELIESKVVIKRLKNLEDVSKIDDFNGIHGATNFHLENSLPRILDCGIKAGESLLDDIMIPILQRIKRRIFPVDHVFHIFPEIIMCPFLIRAGYIDNDLQQFLEKRIENIYDFVRHKNYDIYDERTNYKGIPKAFKNKKVIKPELYRGGRFSLPLIYDLYAFSLADEFLDEINKMKINTIIEYIIDERYNKLDTSYGILLNGNRSYLVMGWDCKLPEIKGAITSEILNFLEWLSFSNIFRESNWCKEAFELFFKYKTDRNTFIFTKESLNEKNGVWIKGSHMSLGENRRKKNAMEIESTFRALKILQKNGKLGDVT</sequence>
<dbReference type="RefSeq" id="WP_012158674.1">
    <property type="nucleotide sequence ID" value="NC_009922.1"/>
</dbReference>
<dbReference type="Proteomes" id="UP000000269">
    <property type="component" value="Chromosome"/>
</dbReference>